<sequence length="346" mass="38674">MSTSQNIQAGSGSGQGNPEKLPRGPISRDQGQEMSDDEEDFNESFLEKLDALSPEQRAFVDDYMTDEMKALVKDYPSLQEFAVTYDKIARIKLGEDLYTKYQQGSLAVLLIRAKLKPGQYVEPGDRSVEGNKQVVWCDACQTNVCRDWARHNQENHHKHPGLALICFHPGCTSPVLLRGEPSQLDMHLFRHAVYVNLEGTGGTMMTTVELKKLERLTLPGLMENAKVQGRKLQQYRDRKAAVLRRVKSLNKQLASDLAPFMGLPELDGPGRPFTQAEIDAGPTKAAALQALQNIRRLLFPGGQTLDEKVFERAEKIAQHLEDLEDEGLLEDLTADEVLTMLKDASI</sequence>
<reference evidence="2" key="1">
    <citation type="journal article" date="2020" name="Phytopathology">
        <title>Genome sequence of the chestnut blight fungus Cryphonectria parasitica EP155: A fundamental resource for an archetypical invasive plant pathogen.</title>
        <authorList>
            <person name="Crouch J.A."/>
            <person name="Dawe A."/>
            <person name="Aerts A."/>
            <person name="Barry K."/>
            <person name="Churchill A.C.L."/>
            <person name="Grimwood J."/>
            <person name="Hillman B."/>
            <person name="Milgroom M.G."/>
            <person name="Pangilinan J."/>
            <person name="Smith M."/>
            <person name="Salamov A."/>
            <person name="Schmutz J."/>
            <person name="Yadav J."/>
            <person name="Grigoriev I.V."/>
            <person name="Nuss D."/>
        </authorList>
    </citation>
    <scope>NUCLEOTIDE SEQUENCE</scope>
    <source>
        <strain evidence="2">EP155</strain>
    </source>
</reference>
<dbReference type="AlphaFoldDB" id="A0A9P4Y904"/>
<proteinExistence type="predicted"/>
<dbReference type="OrthoDB" id="10522112at2759"/>
<evidence type="ECO:0000313" key="3">
    <source>
        <dbReference type="Proteomes" id="UP000803844"/>
    </source>
</evidence>
<dbReference type="GeneID" id="63837357"/>
<dbReference type="Proteomes" id="UP000803844">
    <property type="component" value="Unassembled WGS sequence"/>
</dbReference>
<name>A0A9P4Y904_CRYP1</name>
<accession>A0A9P4Y904</accession>
<dbReference type="EMBL" id="MU032345">
    <property type="protein sequence ID" value="KAF3769179.1"/>
    <property type="molecule type" value="Genomic_DNA"/>
</dbReference>
<keyword evidence="3" id="KW-1185">Reference proteome</keyword>
<protein>
    <submittedName>
        <fullName evidence="2">Uncharacterized protein</fullName>
    </submittedName>
</protein>
<evidence type="ECO:0000313" key="2">
    <source>
        <dbReference type="EMBL" id="KAF3769179.1"/>
    </source>
</evidence>
<dbReference type="RefSeq" id="XP_040780140.1">
    <property type="nucleotide sequence ID" value="XM_040920228.1"/>
</dbReference>
<comment type="caution">
    <text evidence="2">The sequence shown here is derived from an EMBL/GenBank/DDBJ whole genome shotgun (WGS) entry which is preliminary data.</text>
</comment>
<gene>
    <name evidence="2" type="ORF">M406DRAFT_327582</name>
</gene>
<evidence type="ECO:0000256" key="1">
    <source>
        <dbReference type="SAM" id="MobiDB-lite"/>
    </source>
</evidence>
<feature type="compositionally biased region" description="Polar residues" evidence="1">
    <location>
        <begin position="1"/>
        <end position="10"/>
    </location>
</feature>
<feature type="region of interest" description="Disordered" evidence="1">
    <location>
        <begin position="1"/>
        <end position="41"/>
    </location>
</feature>
<organism evidence="2 3">
    <name type="scientific">Cryphonectria parasitica (strain ATCC 38755 / EP155)</name>
    <dbReference type="NCBI Taxonomy" id="660469"/>
    <lineage>
        <taxon>Eukaryota</taxon>
        <taxon>Fungi</taxon>
        <taxon>Dikarya</taxon>
        <taxon>Ascomycota</taxon>
        <taxon>Pezizomycotina</taxon>
        <taxon>Sordariomycetes</taxon>
        <taxon>Sordariomycetidae</taxon>
        <taxon>Diaporthales</taxon>
        <taxon>Cryphonectriaceae</taxon>
        <taxon>Cryphonectria-Endothia species complex</taxon>
        <taxon>Cryphonectria</taxon>
    </lineage>
</organism>